<reference evidence="4 5" key="2">
    <citation type="submission" date="2020-03" db="EMBL/GenBank/DDBJ databases">
        <authorList>
            <person name="Ichikawa N."/>
            <person name="Kimura A."/>
            <person name="Kitahashi Y."/>
            <person name="Uohara A."/>
        </authorList>
    </citation>
    <scope>NUCLEOTIDE SEQUENCE [LARGE SCALE GENOMIC DNA]</scope>
    <source>
        <strain evidence="4 5">NBRC 108638</strain>
    </source>
</reference>
<dbReference type="PANTHER" id="PTHR35526:SF3">
    <property type="entry name" value="ANTI-SIGMA-F FACTOR RSBW"/>
    <property type="match status" value="1"/>
</dbReference>
<dbReference type="SUPFAM" id="SSF55874">
    <property type="entry name" value="ATPase domain of HSP90 chaperone/DNA topoisomerase II/histidine kinase"/>
    <property type="match status" value="1"/>
</dbReference>
<accession>A0A6V8LE27</accession>
<evidence type="ECO:0000259" key="2">
    <source>
        <dbReference type="Pfam" id="PF13581"/>
    </source>
</evidence>
<dbReference type="Gene3D" id="3.30.565.10">
    <property type="entry name" value="Histidine kinase-like ATPase, C-terminal domain"/>
    <property type="match status" value="1"/>
</dbReference>
<dbReference type="Proteomes" id="UP000482960">
    <property type="component" value="Unassembled WGS sequence"/>
</dbReference>
<dbReference type="Pfam" id="PF14417">
    <property type="entry name" value="MEDS"/>
    <property type="match status" value="1"/>
</dbReference>
<dbReference type="AlphaFoldDB" id="A0A6V8LE27"/>
<evidence type="ECO:0000259" key="3">
    <source>
        <dbReference type="Pfam" id="PF14417"/>
    </source>
</evidence>
<reference evidence="4 5" key="1">
    <citation type="submission" date="2020-03" db="EMBL/GenBank/DDBJ databases">
        <title>Whole genome shotgun sequence of Phytohabitans rumicis NBRC 108638.</title>
        <authorList>
            <person name="Komaki H."/>
            <person name="Tamura T."/>
        </authorList>
    </citation>
    <scope>NUCLEOTIDE SEQUENCE [LARGE SCALE GENOMIC DNA]</scope>
    <source>
        <strain evidence="4 5">NBRC 108638</strain>
    </source>
</reference>
<dbReference type="GO" id="GO:0004674">
    <property type="term" value="F:protein serine/threonine kinase activity"/>
    <property type="evidence" value="ECO:0007669"/>
    <property type="project" value="UniProtKB-KW"/>
</dbReference>
<feature type="domain" description="Histidine kinase/HSP90-like ATPase" evidence="2">
    <location>
        <begin position="192"/>
        <end position="300"/>
    </location>
</feature>
<keyword evidence="1" id="KW-0418">Kinase</keyword>
<evidence type="ECO:0000313" key="4">
    <source>
        <dbReference type="EMBL" id="GFJ92829.1"/>
    </source>
</evidence>
<dbReference type="CDD" id="cd16936">
    <property type="entry name" value="HATPase_RsbW-like"/>
    <property type="match status" value="1"/>
</dbReference>
<dbReference type="PANTHER" id="PTHR35526">
    <property type="entry name" value="ANTI-SIGMA-F FACTOR RSBW-RELATED"/>
    <property type="match status" value="1"/>
</dbReference>
<dbReference type="Pfam" id="PF13581">
    <property type="entry name" value="HATPase_c_2"/>
    <property type="match status" value="1"/>
</dbReference>
<keyword evidence="1" id="KW-0808">Transferase</keyword>
<dbReference type="EMBL" id="BLPG01000001">
    <property type="protein sequence ID" value="GFJ92829.1"/>
    <property type="molecule type" value="Genomic_DNA"/>
</dbReference>
<evidence type="ECO:0000313" key="5">
    <source>
        <dbReference type="Proteomes" id="UP000482960"/>
    </source>
</evidence>
<proteinExistence type="predicted"/>
<dbReference type="InterPro" id="IPR050267">
    <property type="entry name" value="Anti-sigma-factor_SerPK"/>
</dbReference>
<dbReference type="InterPro" id="IPR036890">
    <property type="entry name" value="HATPase_C_sf"/>
</dbReference>
<keyword evidence="1" id="KW-0723">Serine/threonine-protein kinase</keyword>
<feature type="domain" description="MEDS" evidence="3">
    <location>
        <begin position="4"/>
        <end position="148"/>
    </location>
</feature>
<gene>
    <name evidence="4" type="ORF">Prum_064710</name>
</gene>
<evidence type="ECO:0000256" key="1">
    <source>
        <dbReference type="ARBA" id="ARBA00022527"/>
    </source>
</evidence>
<protein>
    <submittedName>
        <fullName evidence="4">Anti-sigma regulatory factor</fullName>
    </submittedName>
</protein>
<dbReference type="InterPro" id="IPR025847">
    <property type="entry name" value="MEDS_domain"/>
</dbReference>
<dbReference type="RefSeq" id="WP_173079615.1">
    <property type="nucleotide sequence ID" value="NZ_BAABJB010000005.1"/>
</dbReference>
<dbReference type="InterPro" id="IPR047718">
    <property type="entry name" value="RsbA-like_anti_sig"/>
</dbReference>
<name>A0A6V8LE27_9ACTN</name>
<dbReference type="NCBIfam" id="NF041045">
    <property type="entry name" value="RsbA_anti_sig"/>
    <property type="match status" value="1"/>
</dbReference>
<sequence length="308" mass="33214">MIMRHEAMFYADDEDYLVGVREFIDGGLAAGDPVLVAVPAPRLQLIRRALGAAASRVRLLDMARAGRNPGRIIPAVLHAFVSEHAGRWARIIGEPIWPGRPADVYPRCVQHEALINLALADRRATILCPYDIAGLEPAAVADAVRTHPFLVESGTRRASDGYTAPESVVASFNRPLPEPSDPPAVLIFDTGELPAVRRFVVTIAELAGMRDERLDDLLVAVNELATNAVTHGLGPATLRVWRDGDGLVCEVRDGGQMTDVLAGRIPPAHHSEGGRGLMLVNLLSDAVHIHTLRTSTTVRFHMAVNGVG</sequence>
<dbReference type="InterPro" id="IPR003594">
    <property type="entry name" value="HATPase_dom"/>
</dbReference>
<organism evidence="4 5">
    <name type="scientific">Phytohabitans rumicis</name>
    <dbReference type="NCBI Taxonomy" id="1076125"/>
    <lineage>
        <taxon>Bacteria</taxon>
        <taxon>Bacillati</taxon>
        <taxon>Actinomycetota</taxon>
        <taxon>Actinomycetes</taxon>
        <taxon>Micromonosporales</taxon>
        <taxon>Micromonosporaceae</taxon>
    </lineage>
</organism>
<keyword evidence="5" id="KW-1185">Reference proteome</keyword>
<comment type="caution">
    <text evidence="4">The sequence shown here is derived from an EMBL/GenBank/DDBJ whole genome shotgun (WGS) entry which is preliminary data.</text>
</comment>